<feature type="compositionally biased region" description="Pro residues" evidence="1">
    <location>
        <begin position="58"/>
        <end position="90"/>
    </location>
</feature>
<evidence type="ECO:0000313" key="3">
    <source>
        <dbReference type="Proteomes" id="UP001215712"/>
    </source>
</evidence>
<reference evidence="2" key="1">
    <citation type="journal article" date="2023" name="IMA Fungus">
        <title>Comparative genomic study of the Penicillium genus elucidates a diverse pangenome and 15 lateral gene transfer events.</title>
        <authorList>
            <person name="Petersen C."/>
            <person name="Sorensen T."/>
            <person name="Nielsen M.R."/>
            <person name="Sondergaard T.E."/>
            <person name="Sorensen J.L."/>
            <person name="Fitzpatrick D.A."/>
            <person name="Frisvad J.C."/>
            <person name="Nielsen K.L."/>
        </authorList>
    </citation>
    <scope>NUCLEOTIDE SEQUENCE</scope>
    <source>
        <strain evidence="2">IBT 17514</strain>
    </source>
</reference>
<feature type="compositionally biased region" description="Pro residues" evidence="1">
    <location>
        <begin position="141"/>
        <end position="150"/>
    </location>
</feature>
<evidence type="ECO:0000313" key="2">
    <source>
        <dbReference type="EMBL" id="KAJ5732061.1"/>
    </source>
</evidence>
<feature type="region of interest" description="Disordered" evidence="1">
    <location>
        <begin position="1"/>
        <end position="152"/>
    </location>
</feature>
<comment type="caution">
    <text evidence="2">The sequence shown here is derived from an EMBL/GenBank/DDBJ whole genome shotgun (WGS) entry which is preliminary data.</text>
</comment>
<keyword evidence="3" id="KW-1185">Reference proteome</keyword>
<name>A0AAD6HPU4_9EURO</name>
<dbReference type="Proteomes" id="UP001215712">
    <property type="component" value="Unassembled WGS sequence"/>
</dbReference>
<dbReference type="AlphaFoldDB" id="A0AAD6HPU4"/>
<protein>
    <submittedName>
        <fullName evidence="2">Uncharacterized protein</fullName>
    </submittedName>
</protein>
<accession>A0AAD6HPU4</accession>
<evidence type="ECO:0000256" key="1">
    <source>
        <dbReference type="SAM" id="MobiDB-lite"/>
    </source>
</evidence>
<feature type="compositionally biased region" description="Basic and acidic residues" evidence="1">
    <location>
        <begin position="1"/>
        <end position="10"/>
    </location>
</feature>
<gene>
    <name evidence="2" type="ORF">N7493_003542</name>
</gene>
<proteinExistence type="predicted"/>
<sequence length="296" mass="32486">MAIFDSEKRTRGLRMPSMTGMKNGAVSKSSLFKKSESKPASPDEQIYIPPAYTYAASPAPPPQRAPPPNKELPPRPLSQIPPPPKVPTTVPPRREVGKNASISQSPATAQPPVIVPESQAQSPYPAGSPIIESPRTQVRAPPSPAAPQPVRPAERPAVIVPNQEAYQNAPPVVISTPEEDNDANTPLEDFIPTPEGPGSPIEEPMREDQPSPFIPPEVTPIPAPLHKVHFTCFQEHRNMPIAQNVWCSLPCQTCHKLDHEIRHRCVFCCLRVCESCYQTLQKCQNRSLDELLEKVG</sequence>
<organism evidence="2 3">
    <name type="scientific">Penicillium malachiteum</name>
    <dbReference type="NCBI Taxonomy" id="1324776"/>
    <lineage>
        <taxon>Eukaryota</taxon>
        <taxon>Fungi</taxon>
        <taxon>Dikarya</taxon>
        <taxon>Ascomycota</taxon>
        <taxon>Pezizomycotina</taxon>
        <taxon>Eurotiomycetes</taxon>
        <taxon>Eurotiomycetidae</taxon>
        <taxon>Eurotiales</taxon>
        <taxon>Aspergillaceae</taxon>
        <taxon>Penicillium</taxon>
    </lineage>
</organism>
<feature type="region of interest" description="Disordered" evidence="1">
    <location>
        <begin position="180"/>
        <end position="209"/>
    </location>
</feature>
<reference evidence="2" key="2">
    <citation type="submission" date="2023-01" db="EMBL/GenBank/DDBJ databases">
        <authorList>
            <person name="Petersen C."/>
        </authorList>
    </citation>
    <scope>NUCLEOTIDE SEQUENCE</scope>
    <source>
        <strain evidence="2">IBT 17514</strain>
    </source>
</reference>
<dbReference type="EMBL" id="JAQJAN010000004">
    <property type="protein sequence ID" value="KAJ5732061.1"/>
    <property type="molecule type" value="Genomic_DNA"/>
</dbReference>